<evidence type="ECO:0000313" key="2">
    <source>
        <dbReference type="Proteomes" id="UP001066276"/>
    </source>
</evidence>
<name>A0AAV7TIU5_PLEWA</name>
<dbReference type="EMBL" id="JANPWB010000006">
    <property type="protein sequence ID" value="KAJ1176542.1"/>
    <property type="molecule type" value="Genomic_DNA"/>
</dbReference>
<comment type="caution">
    <text evidence="1">The sequence shown here is derived from an EMBL/GenBank/DDBJ whole genome shotgun (WGS) entry which is preliminary data.</text>
</comment>
<gene>
    <name evidence="1" type="ORF">NDU88_001820</name>
</gene>
<accession>A0AAV7TIU5</accession>
<organism evidence="1 2">
    <name type="scientific">Pleurodeles waltl</name>
    <name type="common">Iberian ribbed newt</name>
    <dbReference type="NCBI Taxonomy" id="8319"/>
    <lineage>
        <taxon>Eukaryota</taxon>
        <taxon>Metazoa</taxon>
        <taxon>Chordata</taxon>
        <taxon>Craniata</taxon>
        <taxon>Vertebrata</taxon>
        <taxon>Euteleostomi</taxon>
        <taxon>Amphibia</taxon>
        <taxon>Batrachia</taxon>
        <taxon>Caudata</taxon>
        <taxon>Salamandroidea</taxon>
        <taxon>Salamandridae</taxon>
        <taxon>Pleurodelinae</taxon>
        <taxon>Pleurodeles</taxon>
    </lineage>
</organism>
<dbReference type="Proteomes" id="UP001066276">
    <property type="component" value="Chromosome 3_2"/>
</dbReference>
<dbReference type="AlphaFoldDB" id="A0AAV7TIU5"/>
<proteinExistence type="predicted"/>
<protein>
    <submittedName>
        <fullName evidence="1">Uncharacterized protein</fullName>
    </submittedName>
</protein>
<keyword evidence="2" id="KW-1185">Reference proteome</keyword>
<reference evidence="1" key="1">
    <citation type="journal article" date="2022" name="bioRxiv">
        <title>Sequencing and chromosome-scale assembly of the giantPleurodeles waltlgenome.</title>
        <authorList>
            <person name="Brown T."/>
            <person name="Elewa A."/>
            <person name="Iarovenko S."/>
            <person name="Subramanian E."/>
            <person name="Araus A.J."/>
            <person name="Petzold A."/>
            <person name="Susuki M."/>
            <person name="Suzuki K.-i.T."/>
            <person name="Hayashi T."/>
            <person name="Toyoda A."/>
            <person name="Oliveira C."/>
            <person name="Osipova E."/>
            <person name="Leigh N.D."/>
            <person name="Simon A."/>
            <person name="Yun M.H."/>
        </authorList>
    </citation>
    <scope>NUCLEOTIDE SEQUENCE</scope>
    <source>
        <strain evidence="1">20211129_DDA</strain>
        <tissue evidence="1">Liver</tissue>
    </source>
</reference>
<sequence>MRLQRRTPSWLGKKGCLAGCCAQKKRCAVPEVHTTLRRPPPQLLYCFPLGLLDIGPARDLGRKSGFPSDDVLLRREMTMQERCSSTVAPRCRRLMLGPHQPAALKRMNPAGGSAGWLWFEEPPHVVGGHVAARL</sequence>
<evidence type="ECO:0000313" key="1">
    <source>
        <dbReference type="EMBL" id="KAJ1176542.1"/>
    </source>
</evidence>